<dbReference type="KEGG" id="cox:E0W60_31385"/>
<gene>
    <name evidence="2" type="ORF">E0W60_31385</name>
</gene>
<name>A0A4P7LIV7_9BURK</name>
<protein>
    <submittedName>
        <fullName evidence="2">Uncharacterized protein</fullName>
    </submittedName>
</protein>
<organism evidence="2 3">
    <name type="scientific">Cupriavidus oxalaticus</name>
    <dbReference type="NCBI Taxonomy" id="96344"/>
    <lineage>
        <taxon>Bacteria</taxon>
        <taxon>Pseudomonadati</taxon>
        <taxon>Pseudomonadota</taxon>
        <taxon>Betaproteobacteria</taxon>
        <taxon>Burkholderiales</taxon>
        <taxon>Burkholderiaceae</taxon>
        <taxon>Cupriavidus</taxon>
    </lineage>
</organism>
<dbReference type="EMBL" id="CP038636">
    <property type="protein sequence ID" value="QBY55518.1"/>
    <property type="molecule type" value="Genomic_DNA"/>
</dbReference>
<feature type="coiled-coil region" evidence="1">
    <location>
        <begin position="15"/>
        <end position="56"/>
    </location>
</feature>
<dbReference type="AlphaFoldDB" id="A0A4P7LIV7"/>
<evidence type="ECO:0000256" key="1">
    <source>
        <dbReference type="SAM" id="Coils"/>
    </source>
</evidence>
<keyword evidence="2" id="KW-0614">Plasmid</keyword>
<proteinExistence type="predicted"/>
<accession>A0A4P7LIV7</accession>
<evidence type="ECO:0000313" key="3">
    <source>
        <dbReference type="Proteomes" id="UP000295294"/>
    </source>
</evidence>
<dbReference type="RefSeq" id="WP_135706759.1">
    <property type="nucleotide sequence ID" value="NZ_CP038636.1"/>
</dbReference>
<geneLocation type="plasmid" evidence="2">
    <name>unnamed1</name>
</geneLocation>
<reference evidence="2 3" key="1">
    <citation type="submission" date="2019-03" db="EMBL/GenBank/DDBJ databases">
        <title>Efficiently degradation of phenoxyalkanoic acid herbicides by Cupriavidus oxalaticus strain X32.</title>
        <authorList>
            <person name="Sheng X."/>
        </authorList>
    </citation>
    <scope>NUCLEOTIDE SEQUENCE [LARGE SCALE GENOMIC DNA]</scope>
    <source>
        <strain evidence="2 3">X32</strain>
        <plasmid evidence="2 3">unnamed1</plasmid>
    </source>
</reference>
<dbReference type="Proteomes" id="UP000295294">
    <property type="component" value="Plasmid unnamed1"/>
</dbReference>
<keyword evidence="1" id="KW-0175">Coiled coil</keyword>
<evidence type="ECO:0000313" key="2">
    <source>
        <dbReference type="EMBL" id="QBY55518.1"/>
    </source>
</evidence>
<sequence>MLGEATRIQKGVRDSLKLHQQVRELKEELRKAYSELDRYRQTHARAVTNVRQFERETTAQASMQQAQIESLLLRYRIYKLMTEHYALTALRLDPATLVTHRDRVAQHVLFRRKKGVSVPGIGLGDLGLELL</sequence>